<dbReference type="EMBL" id="AP009044">
    <property type="protein sequence ID" value="BAF53524.1"/>
    <property type="molecule type" value="Genomic_DNA"/>
</dbReference>
<evidence type="ECO:0000256" key="1">
    <source>
        <dbReference type="SAM" id="MobiDB-lite"/>
    </source>
</evidence>
<gene>
    <name evidence="2" type="ordered locus">cgR_0556</name>
</gene>
<accession>A0AB72V8D8</accession>
<protein>
    <submittedName>
        <fullName evidence="2">Uncharacterized protein</fullName>
    </submittedName>
</protein>
<dbReference type="AlphaFoldDB" id="A0AB72V8D8"/>
<feature type="compositionally biased region" description="Basic residues" evidence="1">
    <location>
        <begin position="119"/>
        <end position="133"/>
    </location>
</feature>
<name>A0AB72V8D8_CORGB</name>
<sequence>MEDRISCAYCGGLIPPRPDPRGRRAKYCSNACRAAASRERTSKRHADELEAARSQMSLAVLPPAQMSSMIVTELEAVERIIRDRGEVPEAMTAIVNAAFRVAVAAQDATPPPPPALNRQQRRASKKSPSGRKR</sequence>
<dbReference type="RefSeq" id="WP_003858906.1">
    <property type="nucleotide sequence ID" value="NC_009342.1"/>
</dbReference>
<evidence type="ECO:0000313" key="2">
    <source>
        <dbReference type="EMBL" id="BAF53524.1"/>
    </source>
</evidence>
<reference evidence="2" key="1">
    <citation type="journal article" date="2007" name="Microbiology">
        <title>Comparative analysis of the Corynebacterium glutamicum group and complete genome sequence of strain R.</title>
        <authorList>
            <person name="Yukawa H."/>
            <person name="Omumasaba C.A."/>
            <person name="Nonaka H."/>
            <person name="Kos P."/>
            <person name="Okai N."/>
            <person name="Suzuki N."/>
            <person name="Suda M."/>
            <person name="Tsuge Y."/>
            <person name="Watanabe J."/>
            <person name="Ikeda Y."/>
            <person name="Vertes A.A."/>
            <person name="Inui M."/>
        </authorList>
    </citation>
    <scope>NUCLEOTIDE SEQUENCE</scope>
    <source>
        <strain evidence="2">R</strain>
    </source>
</reference>
<dbReference type="Proteomes" id="UP000006698">
    <property type="component" value="Chromosome"/>
</dbReference>
<proteinExistence type="predicted"/>
<feature type="region of interest" description="Disordered" evidence="1">
    <location>
        <begin position="105"/>
        <end position="133"/>
    </location>
</feature>
<organism evidence="2">
    <name type="scientific">Corynebacterium glutamicum (strain R)</name>
    <dbReference type="NCBI Taxonomy" id="340322"/>
    <lineage>
        <taxon>Bacteria</taxon>
        <taxon>Bacillati</taxon>
        <taxon>Actinomycetota</taxon>
        <taxon>Actinomycetes</taxon>
        <taxon>Mycobacteriales</taxon>
        <taxon>Corynebacteriaceae</taxon>
        <taxon>Corynebacterium</taxon>
    </lineage>
</organism>
<dbReference type="KEGG" id="cgt:cgR_0556"/>